<evidence type="ECO:0000256" key="6">
    <source>
        <dbReference type="ARBA" id="ARBA00022989"/>
    </source>
</evidence>
<dbReference type="PANTHER" id="PTHR35011">
    <property type="entry name" value="2,3-DIKETO-L-GULONATE TRAP TRANSPORTER SMALL PERMEASE PROTEIN YIAM"/>
    <property type="match status" value="1"/>
</dbReference>
<keyword evidence="4 9" id="KW-0997">Cell inner membrane</keyword>
<feature type="domain" description="Tripartite ATP-independent periplasmic transporters DctQ component" evidence="10">
    <location>
        <begin position="28"/>
        <end position="148"/>
    </location>
</feature>
<evidence type="ECO:0000259" key="10">
    <source>
        <dbReference type="Pfam" id="PF04290"/>
    </source>
</evidence>
<dbReference type="GO" id="GO:0015740">
    <property type="term" value="P:C4-dicarboxylate transport"/>
    <property type="evidence" value="ECO:0007669"/>
    <property type="project" value="TreeGrafter"/>
</dbReference>
<dbReference type="GO" id="GO:0022857">
    <property type="term" value="F:transmembrane transporter activity"/>
    <property type="evidence" value="ECO:0007669"/>
    <property type="project" value="UniProtKB-UniRule"/>
</dbReference>
<evidence type="ECO:0000256" key="1">
    <source>
        <dbReference type="ARBA" id="ARBA00004429"/>
    </source>
</evidence>
<comment type="similarity">
    <text evidence="8 9">Belongs to the TRAP transporter small permease family.</text>
</comment>
<dbReference type="InterPro" id="IPR007387">
    <property type="entry name" value="TRAP_DctQ"/>
</dbReference>
<keyword evidence="7 9" id="KW-0472">Membrane</keyword>
<name>A0A285PD07_9HYPH</name>
<dbReference type="RefSeq" id="WP_097153491.1">
    <property type="nucleotide sequence ID" value="NZ_OBEL01000002.1"/>
</dbReference>
<dbReference type="EMBL" id="OBEL01000002">
    <property type="protein sequence ID" value="SNZ19117.1"/>
    <property type="molecule type" value="Genomic_DNA"/>
</dbReference>
<sequence>MPEKILALMKRLNRGVAMLIGILLLVCVLFILTEIIIRKLGASLGGTDEISGYVMAIVTSWGMGFALLELSHVRIDFLRVQVGALGRSLFDLFSMIVLSGTITLIAFRCWPVVERSLLNGSRANTPLETPLALVQLPWFAGWLWFAIVSWFTLTAALMLVLRGEFQQSEAAIGTVGDDEVEIHT</sequence>
<dbReference type="OrthoDB" id="6160477at2"/>
<evidence type="ECO:0000256" key="5">
    <source>
        <dbReference type="ARBA" id="ARBA00022692"/>
    </source>
</evidence>
<reference evidence="11 12" key="1">
    <citation type="submission" date="2017-09" db="EMBL/GenBank/DDBJ databases">
        <authorList>
            <person name="Ehlers B."/>
            <person name="Leendertz F.H."/>
        </authorList>
    </citation>
    <scope>NUCLEOTIDE SEQUENCE [LARGE SCALE GENOMIC DNA]</scope>
    <source>
        <strain evidence="11 12">DSM 18289</strain>
    </source>
</reference>
<dbReference type="GO" id="GO:0005886">
    <property type="term" value="C:plasma membrane"/>
    <property type="evidence" value="ECO:0007669"/>
    <property type="project" value="UniProtKB-SubCell"/>
</dbReference>
<feature type="transmembrane region" description="Helical" evidence="9">
    <location>
        <begin position="50"/>
        <end position="68"/>
    </location>
</feature>
<comment type="subcellular location">
    <subcellularLocation>
        <location evidence="1 9">Cell inner membrane</location>
        <topology evidence="1 9">Multi-pass membrane protein</topology>
    </subcellularLocation>
</comment>
<feature type="transmembrane region" description="Helical" evidence="9">
    <location>
        <begin position="139"/>
        <end position="161"/>
    </location>
</feature>
<accession>A0A285PD07</accession>
<keyword evidence="3" id="KW-1003">Cell membrane</keyword>
<evidence type="ECO:0000256" key="2">
    <source>
        <dbReference type="ARBA" id="ARBA00022448"/>
    </source>
</evidence>
<evidence type="ECO:0000256" key="9">
    <source>
        <dbReference type="RuleBase" id="RU369079"/>
    </source>
</evidence>
<evidence type="ECO:0000256" key="3">
    <source>
        <dbReference type="ARBA" id="ARBA00022475"/>
    </source>
</evidence>
<proteinExistence type="inferred from homology"/>
<evidence type="ECO:0000256" key="8">
    <source>
        <dbReference type="ARBA" id="ARBA00038436"/>
    </source>
</evidence>
<dbReference type="Proteomes" id="UP000219439">
    <property type="component" value="Unassembled WGS sequence"/>
</dbReference>
<gene>
    <name evidence="11" type="ORF">SAMN06265368_2197</name>
</gene>
<evidence type="ECO:0000313" key="12">
    <source>
        <dbReference type="Proteomes" id="UP000219439"/>
    </source>
</evidence>
<dbReference type="InterPro" id="IPR055348">
    <property type="entry name" value="DctQ"/>
</dbReference>
<dbReference type="Pfam" id="PF04290">
    <property type="entry name" value="DctQ"/>
    <property type="match status" value="1"/>
</dbReference>
<keyword evidence="12" id="KW-1185">Reference proteome</keyword>
<dbReference type="AlphaFoldDB" id="A0A285PD07"/>
<comment type="subunit">
    <text evidence="9">The complex comprises the extracytoplasmic solute receptor protein and the two transmembrane proteins.</text>
</comment>
<keyword evidence="5 9" id="KW-0812">Transmembrane</keyword>
<feature type="transmembrane region" description="Helical" evidence="9">
    <location>
        <begin position="89"/>
        <end position="113"/>
    </location>
</feature>
<feature type="transmembrane region" description="Helical" evidence="9">
    <location>
        <begin position="12"/>
        <end position="38"/>
    </location>
</feature>
<protein>
    <recommendedName>
        <fullName evidence="9">TRAP transporter small permease protein</fullName>
    </recommendedName>
</protein>
<keyword evidence="6 9" id="KW-1133">Transmembrane helix</keyword>
<keyword evidence="2 9" id="KW-0813">Transport</keyword>
<dbReference type="PANTHER" id="PTHR35011:SF10">
    <property type="entry name" value="TRAP TRANSPORTER SMALL PERMEASE PROTEIN"/>
    <property type="match status" value="1"/>
</dbReference>
<evidence type="ECO:0000256" key="7">
    <source>
        <dbReference type="ARBA" id="ARBA00023136"/>
    </source>
</evidence>
<organism evidence="11 12">
    <name type="scientific">Cohaesibacter gelatinilyticus</name>
    <dbReference type="NCBI Taxonomy" id="372072"/>
    <lineage>
        <taxon>Bacteria</taxon>
        <taxon>Pseudomonadati</taxon>
        <taxon>Pseudomonadota</taxon>
        <taxon>Alphaproteobacteria</taxon>
        <taxon>Hyphomicrobiales</taxon>
        <taxon>Cohaesibacteraceae</taxon>
    </lineage>
</organism>
<comment type="function">
    <text evidence="9">Part of the tripartite ATP-independent periplasmic (TRAP) transport system.</text>
</comment>
<evidence type="ECO:0000313" key="11">
    <source>
        <dbReference type="EMBL" id="SNZ19117.1"/>
    </source>
</evidence>
<evidence type="ECO:0000256" key="4">
    <source>
        <dbReference type="ARBA" id="ARBA00022519"/>
    </source>
</evidence>